<name>A0A9J5Z7Z2_SOLCO</name>
<organism evidence="2 3">
    <name type="scientific">Solanum commersonii</name>
    <name type="common">Commerson's wild potato</name>
    <name type="synonym">Commerson's nightshade</name>
    <dbReference type="NCBI Taxonomy" id="4109"/>
    <lineage>
        <taxon>Eukaryota</taxon>
        <taxon>Viridiplantae</taxon>
        <taxon>Streptophyta</taxon>
        <taxon>Embryophyta</taxon>
        <taxon>Tracheophyta</taxon>
        <taxon>Spermatophyta</taxon>
        <taxon>Magnoliopsida</taxon>
        <taxon>eudicotyledons</taxon>
        <taxon>Gunneridae</taxon>
        <taxon>Pentapetalae</taxon>
        <taxon>asterids</taxon>
        <taxon>lamiids</taxon>
        <taxon>Solanales</taxon>
        <taxon>Solanaceae</taxon>
        <taxon>Solanoideae</taxon>
        <taxon>Solaneae</taxon>
        <taxon>Solanum</taxon>
    </lineage>
</organism>
<evidence type="ECO:0000313" key="3">
    <source>
        <dbReference type="Proteomes" id="UP000824120"/>
    </source>
</evidence>
<dbReference type="EMBL" id="JACXVP010000004">
    <property type="protein sequence ID" value="KAG5608048.1"/>
    <property type="molecule type" value="Genomic_DNA"/>
</dbReference>
<evidence type="ECO:0000313" key="2">
    <source>
        <dbReference type="EMBL" id="KAG5608048.1"/>
    </source>
</evidence>
<feature type="compositionally biased region" description="Basic and acidic residues" evidence="1">
    <location>
        <begin position="36"/>
        <end position="60"/>
    </location>
</feature>
<comment type="caution">
    <text evidence="2">The sequence shown here is derived from an EMBL/GenBank/DDBJ whole genome shotgun (WGS) entry which is preliminary data.</text>
</comment>
<dbReference type="Proteomes" id="UP000824120">
    <property type="component" value="Chromosome 4"/>
</dbReference>
<feature type="region of interest" description="Disordered" evidence="1">
    <location>
        <begin position="1"/>
        <end position="60"/>
    </location>
</feature>
<accession>A0A9J5Z7Z2</accession>
<gene>
    <name evidence="2" type="ORF">H5410_019329</name>
</gene>
<proteinExistence type="predicted"/>
<sequence>MRLDSQTLTAPTKNGTPTATLVWRSVLGGELGSKSPGREHQRGRETDNKQVQRGKNEKDFEKRVKECLKLLRGKKIGAGDAPRSDVER</sequence>
<protein>
    <submittedName>
        <fullName evidence="2">Uncharacterized protein</fullName>
    </submittedName>
</protein>
<feature type="compositionally biased region" description="Polar residues" evidence="1">
    <location>
        <begin position="1"/>
        <end position="19"/>
    </location>
</feature>
<reference evidence="2 3" key="1">
    <citation type="submission" date="2020-09" db="EMBL/GenBank/DDBJ databases">
        <title>De no assembly of potato wild relative species, Solanum commersonii.</title>
        <authorList>
            <person name="Cho K."/>
        </authorList>
    </citation>
    <scope>NUCLEOTIDE SEQUENCE [LARGE SCALE GENOMIC DNA]</scope>
    <source>
        <strain evidence="2">LZ3.2</strain>
        <tissue evidence="2">Leaf</tissue>
    </source>
</reference>
<dbReference type="OrthoDB" id="1302636at2759"/>
<keyword evidence="3" id="KW-1185">Reference proteome</keyword>
<evidence type="ECO:0000256" key="1">
    <source>
        <dbReference type="SAM" id="MobiDB-lite"/>
    </source>
</evidence>
<dbReference type="AlphaFoldDB" id="A0A9J5Z7Z2"/>